<organism evidence="1 2">
    <name type="scientific">Gymnopus androsaceus JB14</name>
    <dbReference type="NCBI Taxonomy" id="1447944"/>
    <lineage>
        <taxon>Eukaryota</taxon>
        <taxon>Fungi</taxon>
        <taxon>Dikarya</taxon>
        <taxon>Basidiomycota</taxon>
        <taxon>Agaricomycotina</taxon>
        <taxon>Agaricomycetes</taxon>
        <taxon>Agaricomycetidae</taxon>
        <taxon>Agaricales</taxon>
        <taxon>Marasmiineae</taxon>
        <taxon>Omphalotaceae</taxon>
        <taxon>Gymnopus</taxon>
    </lineage>
</organism>
<dbReference type="EMBL" id="ML769950">
    <property type="protein sequence ID" value="KAE9385733.1"/>
    <property type="molecule type" value="Genomic_DNA"/>
</dbReference>
<protein>
    <submittedName>
        <fullName evidence="1">Uncharacterized protein</fullName>
    </submittedName>
</protein>
<dbReference type="AlphaFoldDB" id="A0A6A4GK49"/>
<name>A0A6A4GK49_9AGAR</name>
<sequence length="70" mass="7635">PKLGIQPFIKACCDAEGSPFKPYLATQMSVAFNLYVNILNRVHLHVRKALGCDGPQLTHAELLPTLSVST</sequence>
<evidence type="ECO:0000313" key="1">
    <source>
        <dbReference type="EMBL" id="KAE9385733.1"/>
    </source>
</evidence>
<dbReference type="OrthoDB" id="2665372at2759"/>
<dbReference type="Proteomes" id="UP000799118">
    <property type="component" value="Unassembled WGS sequence"/>
</dbReference>
<accession>A0A6A4GK49</accession>
<keyword evidence="2" id="KW-1185">Reference proteome</keyword>
<feature type="non-terminal residue" evidence="1">
    <location>
        <position position="1"/>
    </location>
</feature>
<gene>
    <name evidence="1" type="ORF">BT96DRAFT_840332</name>
</gene>
<proteinExistence type="predicted"/>
<evidence type="ECO:0000313" key="2">
    <source>
        <dbReference type="Proteomes" id="UP000799118"/>
    </source>
</evidence>
<reference evidence="1" key="1">
    <citation type="journal article" date="2019" name="Environ. Microbiol.">
        <title>Fungal ecological strategies reflected in gene transcription - a case study of two litter decomposers.</title>
        <authorList>
            <person name="Barbi F."/>
            <person name="Kohler A."/>
            <person name="Barry K."/>
            <person name="Baskaran P."/>
            <person name="Daum C."/>
            <person name="Fauchery L."/>
            <person name="Ihrmark K."/>
            <person name="Kuo A."/>
            <person name="LaButti K."/>
            <person name="Lipzen A."/>
            <person name="Morin E."/>
            <person name="Grigoriev I.V."/>
            <person name="Henrissat B."/>
            <person name="Lindahl B."/>
            <person name="Martin F."/>
        </authorList>
    </citation>
    <scope>NUCLEOTIDE SEQUENCE</scope>
    <source>
        <strain evidence="1">JB14</strain>
    </source>
</reference>